<protein>
    <submittedName>
        <fullName evidence="1">Uncharacterized protein</fullName>
    </submittedName>
</protein>
<dbReference type="AlphaFoldDB" id="A0A504Z0M8"/>
<proteinExistence type="predicted"/>
<sequence length="113" mass="12885">MKYLAKEVEMYKRKLLKGSNGVEIARLAESLERKPNDNTDDGIETEKLSRIEHCVEECCSLVNYTSNKETHPFVILDPKTSDFERQLHRASLLVIADVGGLRFVSQTTLASKW</sequence>
<dbReference type="Proteomes" id="UP000316759">
    <property type="component" value="Unassembled WGS sequence"/>
</dbReference>
<evidence type="ECO:0000313" key="1">
    <source>
        <dbReference type="EMBL" id="TPP66245.1"/>
    </source>
</evidence>
<evidence type="ECO:0000313" key="2">
    <source>
        <dbReference type="Proteomes" id="UP000316759"/>
    </source>
</evidence>
<organism evidence="1 2">
    <name type="scientific">Fasciola gigantica</name>
    <name type="common">Giant liver fluke</name>
    <dbReference type="NCBI Taxonomy" id="46835"/>
    <lineage>
        <taxon>Eukaryota</taxon>
        <taxon>Metazoa</taxon>
        <taxon>Spiralia</taxon>
        <taxon>Lophotrochozoa</taxon>
        <taxon>Platyhelminthes</taxon>
        <taxon>Trematoda</taxon>
        <taxon>Digenea</taxon>
        <taxon>Plagiorchiida</taxon>
        <taxon>Echinostomata</taxon>
        <taxon>Echinostomatoidea</taxon>
        <taxon>Fasciolidae</taxon>
        <taxon>Fasciola</taxon>
    </lineage>
</organism>
<comment type="caution">
    <text evidence="1">The sequence shown here is derived from an EMBL/GenBank/DDBJ whole genome shotgun (WGS) entry which is preliminary data.</text>
</comment>
<name>A0A504Z0M8_FASGI</name>
<reference evidence="1 2" key="1">
    <citation type="submission" date="2019-04" db="EMBL/GenBank/DDBJ databases">
        <title>Annotation for the trematode Fasciola gigantica.</title>
        <authorList>
            <person name="Choi Y.-J."/>
        </authorList>
    </citation>
    <scope>NUCLEOTIDE SEQUENCE [LARGE SCALE GENOMIC DNA]</scope>
    <source>
        <strain evidence="1">Uganda_cow_1</strain>
    </source>
</reference>
<keyword evidence="2" id="KW-1185">Reference proteome</keyword>
<accession>A0A504Z0M8</accession>
<gene>
    <name evidence="1" type="ORF">FGIG_04466</name>
</gene>
<dbReference type="EMBL" id="SUNJ01002100">
    <property type="protein sequence ID" value="TPP66245.1"/>
    <property type="molecule type" value="Genomic_DNA"/>
</dbReference>